<dbReference type="STRING" id="74873.A0A084VN81"/>
<dbReference type="SMART" id="SM00847">
    <property type="entry name" value="HA2"/>
    <property type="match status" value="1"/>
</dbReference>
<dbReference type="VEuPathDB" id="VectorBase:ASIS012459"/>
<keyword evidence="2" id="KW-0732">Signal</keyword>
<dbReference type="Gene3D" id="1.20.120.1080">
    <property type="match status" value="1"/>
</dbReference>
<evidence type="ECO:0000256" key="2">
    <source>
        <dbReference type="SAM" id="SignalP"/>
    </source>
</evidence>
<dbReference type="GO" id="GO:0030141">
    <property type="term" value="C:secretory granule"/>
    <property type="evidence" value="ECO:0007669"/>
    <property type="project" value="InterPro"/>
</dbReference>
<dbReference type="Pfam" id="PF05281">
    <property type="entry name" value="Secretogranin_V"/>
    <property type="match status" value="1"/>
</dbReference>
<evidence type="ECO:0000313" key="5">
    <source>
        <dbReference type="EnsemblMetazoa" id="ASIC006903-PA"/>
    </source>
</evidence>
<dbReference type="OrthoDB" id="9922675at2759"/>
<dbReference type="CDD" id="cd17917">
    <property type="entry name" value="DEXHc_RHA-like"/>
    <property type="match status" value="1"/>
</dbReference>
<dbReference type="EMBL" id="ATLV01014723">
    <property type="status" value="NOT_ANNOTATED_CDS"/>
    <property type="molecule type" value="Genomic_DNA"/>
</dbReference>
<keyword evidence="6" id="KW-1185">Reference proteome</keyword>
<organism evidence="4">
    <name type="scientific">Anopheles sinensis</name>
    <name type="common">Mosquito</name>
    <dbReference type="NCBI Taxonomy" id="74873"/>
    <lineage>
        <taxon>Eukaryota</taxon>
        <taxon>Metazoa</taxon>
        <taxon>Ecdysozoa</taxon>
        <taxon>Arthropoda</taxon>
        <taxon>Hexapoda</taxon>
        <taxon>Insecta</taxon>
        <taxon>Pterygota</taxon>
        <taxon>Neoptera</taxon>
        <taxon>Endopterygota</taxon>
        <taxon>Diptera</taxon>
        <taxon>Nematocera</taxon>
        <taxon>Culicoidea</taxon>
        <taxon>Culicidae</taxon>
        <taxon>Anophelinae</taxon>
        <taxon>Anopheles</taxon>
    </lineage>
</organism>
<reference evidence="4 6" key="1">
    <citation type="journal article" date="2014" name="BMC Genomics">
        <title>Genome sequence of Anopheles sinensis provides insight into genetics basis of mosquito competence for malaria parasites.</title>
        <authorList>
            <person name="Zhou D."/>
            <person name="Zhang D."/>
            <person name="Ding G."/>
            <person name="Shi L."/>
            <person name="Hou Q."/>
            <person name="Ye Y."/>
            <person name="Xu Y."/>
            <person name="Zhou H."/>
            <person name="Xiong C."/>
            <person name="Li S."/>
            <person name="Yu J."/>
            <person name="Hong S."/>
            <person name="Yu X."/>
            <person name="Zou P."/>
            <person name="Chen C."/>
            <person name="Chang X."/>
            <person name="Wang W."/>
            <person name="Lv Y."/>
            <person name="Sun Y."/>
            <person name="Ma L."/>
            <person name="Shen B."/>
            <person name="Zhu C."/>
        </authorList>
    </citation>
    <scope>NUCLEOTIDE SEQUENCE [LARGE SCALE GENOMIC DNA]</scope>
</reference>
<dbReference type="OMA" id="WLAQRKC"/>
<dbReference type="EMBL" id="KE524984">
    <property type="protein sequence ID" value="KFB39425.1"/>
    <property type="molecule type" value="Genomic_DNA"/>
</dbReference>
<dbReference type="Proteomes" id="UP000030765">
    <property type="component" value="Unassembled WGS sequence"/>
</dbReference>
<evidence type="ECO:0000259" key="3">
    <source>
        <dbReference type="SMART" id="SM00847"/>
    </source>
</evidence>
<dbReference type="AlphaFoldDB" id="A0A084VN81"/>
<feature type="chain" id="PRO_5001783669" evidence="2">
    <location>
        <begin position="19"/>
        <end position="1156"/>
    </location>
</feature>
<dbReference type="VEuPathDB" id="VectorBase:ASIC006903"/>
<feature type="signal peptide" evidence="2">
    <location>
        <begin position="1"/>
        <end position="18"/>
    </location>
</feature>
<sequence length="1156" mass="130954">MYFYFVLASLMVANPALAYLSAGMKDQFLSDMLLRELVDRMGKDLAEAADSYIDPASMDELPASRLALMARVTKDLEAEPLDYDSLLEGSNPNPSPRDQEYLQHSTLWGHQYVSGGAGEGPNRPKPQVKTDASLPAYCNPPNPCPVGYTEDQGCTMDFENTAAFSREYQAAQDCMCDAEHMFNCPVASPNEGNPQMDSELESFIARQFHTQEHKNLVAKKFHVKKSRSAAETSIKKHTFDSSILEILQKVRYPTNQSYIPLPLAQNRNRSDRSALVPVAQCRHDFERWLQNASQAVIVYGQPGYDKSGQLVQYLLEHCSTRAQNCRAICIFQEEVQMLATARRVSDERKEMIGTTVGYKLGTNSRMSDCTNVVFCTVEAMLLSFLSNMNRQSFAELTHLIIGNADRRTVTTDLLLSLLKEKQRFHPTLKLILLAEHKDDLEVFFNLTDQIFVPKGIPSHGEPAIVEHVFLDKILLNISTRAEILEMKGRMLSEHPLIVAADLEKQHGQNNRSYYLTGFTDVVQTLLKFGANPFVAGKRGITAWNWCNSTDQCSRLMFEYSASIVQSPWLAICQLYHRIHDPYVVDHTLVLETVLYIRAKRETGRILVTLPNFTDVLKCYELLRECAPAKANRMDITVYHRFVTEEEVHLTPEHSSSVRFFVILLEVPLFEMLPAFDNIDFVIDTGLRTERVYTAREAYLDRTCYNNQRSAMFLGSLAKQCCFFLYTRAQFDAMPANDIPNRNGAGQPLQTFFDTALTSPPCTNVNRSMELLATIGAIERPLRKPTNLGTLLAQLQIEPHLGKALLYSIMFKCLDPIVTIVAALRVGEPCLDPVDEECMADMIKKKESLSHRSFSDCLVLLRLYQQWGIVKMKQEDQEMVTKYRLKTGVMDAIVNVRVELMAVLRSLGLVKCGRMHNTEALNAHAESWIRVKACLTAAFYPKLAMVDFGKRALRDHCEAVGAPVQLHPLSVVNLHDLPTKWIIYDHKEDFMLAIKDQYRSTTDSSVLYTVGNTAITDLMVMLLCDIDEPRSAGALAEYVQSPSDESKEGDGGIRELLIGKKYIFQLTNGCYHSIVWLRYEIARLFRNFILNPVDTLERSDVSRILEHVVNVLKEEEKNLCFAQLSGIGIKPKIRSRCPMGLYWNQRFNETAPSPRPN</sequence>
<gene>
    <name evidence="4" type="ORF">ZHAS_00006903</name>
</gene>
<accession>A0A084VN81</accession>
<feature type="domain" description="Helicase-associated" evidence="3">
    <location>
        <begin position="766"/>
        <end position="860"/>
    </location>
</feature>
<reference evidence="5" key="2">
    <citation type="submission" date="2020-05" db="UniProtKB">
        <authorList>
            <consortium name="EnsemblMetazoa"/>
        </authorList>
    </citation>
    <scope>IDENTIFICATION</scope>
</reference>
<dbReference type="Pfam" id="PF21010">
    <property type="entry name" value="HA2_C"/>
    <property type="match status" value="1"/>
</dbReference>
<dbReference type="PANTHER" id="PTHR18934:SF213">
    <property type="entry name" value="3'-5' RNA HELICASE YTHDC2"/>
    <property type="match status" value="1"/>
</dbReference>
<dbReference type="InterPro" id="IPR007502">
    <property type="entry name" value="Helicase-assoc_dom"/>
</dbReference>
<protein>
    <submittedName>
        <fullName evidence="5">HA2 domain-containing protein</fullName>
    </submittedName>
</protein>
<proteinExistence type="predicted"/>
<dbReference type="InterPro" id="IPR027417">
    <property type="entry name" value="P-loop_NTPase"/>
</dbReference>
<dbReference type="EMBL" id="ATLV01014722">
    <property type="status" value="NOT_ANNOTATED_CDS"/>
    <property type="molecule type" value="Genomic_DNA"/>
</dbReference>
<name>A0A084VN81_ANOSI</name>
<evidence type="ECO:0000256" key="1">
    <source>
        <dbReference type="SAM" id="MobiDB-lite"/>
    </source>
</evidence>
<dbReference type="GO" id="GO:0007218">
    <property type="term" value="P:neuropeptide signaling pathway"/>
    <property type="evidence" value="ECO:0007669"/>
    <property type="project" value="InterPro"/>
</dbReference>
<evidence type="ECO:0000313" key="4">
    <source>
        <dbReference type="EMBL" id="KFB39425.1"/>
    </source>
</evidence>
<dbReference type="InterPro" id="IPR007945">
    <property type="entry name" value="Secretogranin_V"/>
</dbReference>
<dbReference type="GO" id="GO:0004386">
    <property type="term" value="F:helicase activity"/>
    <property type="evidence" value="ECO:0007669"/>
    <property type="project" value="TreeGrafter"/>
</dbReference>
<dbReference type="SUPFAM" id="SSF52540">
    <property type="entry name" value="P-loop containing nucleoside triphosphate hydrolases"/>
    <property type="match status" value="1"/>
</dbReference>
<feature type="region of interest" description="Disordered" evidence="1">
    <location>
        <begin position="112"/>
        <end position="134"/>
    </location>
</feature>
<dbReference type="PANTHER" id="PTHR18934">
    <property type="entry name" value="ATP-DEPENDENT RNA HELICASE"/>
    <property type="match status" value="1"/>
</dbReference>
<dbReference type="EnsemblMetazoa" id="ASIC006903-RA">
    <property type="protein sequence ID" value="ASIC006903-PA"/>
    <property type="gene ID" value="ASIC006903"/>
</dbReference>
<dbReference type="Gene3D" id="3.40.50.300">
    <property type="entry name" value="P-loop containing nucleotide triphosphate hydrolases"/>
    <property type="match status" value="2"/>
</dbReference>
<dbReference type="GO" id="GO:0003723">
    <property type="term" value="F:RNA binding"/>
    <property type="evidence" value="ECO:0007669"/>
    <property type="project" value="TreeGrafter"/>
</dbReference>
<evidence type="ECO:0000313" key="6">
    <source>
        <dbReference type="Proteomes" id="UP000030765"/>
    </source>
</evidence>